<dbReference type="Pfam" id="PF01263">
    <property type="entry name" value="Aldose_epim"/>
    <property type="match status" value="1"/>
</dbReference>
<dbReference type="InterPro" id="IPR008183">
    <property type="entry name" value="Aldose_1/G6P_1-epimerase"/>
</dbReference>
<dbReference type="CDD" id="cd09022">
    <property type="entry name" value="Aldose_epim_Ec_YihR"/>
    <property type="match status" value="1"/>
</dbReference>
<dbReference type="EMBL" id="JACHJQ010000016">
    <property type="protein sequence ID" value="MBB4912750.1"/>
    <property type="molecule type" value="Genomic_DNA"/>
</dbReference>
<dbReference type="EC" id="5.1.3.3" evidence="1"/>
<gene>
    <name evidence="1" type="ORF">FHR82_009024</name>
</gene>
<accession>A0A7W7VK64</accession>
<organism evidence="1 2">
    <name type="scientific">Actinophytocola algeriensis</name>
    <dbReference type="NCBI Taxonomy" id="1768010"/>
    <lineage>
        <taxon>Bacteria</taxon>
        <taxon>Bacillati</taxon>
        <taxon>Actinomycetota</taxon>
        <taxon>Actinomycetes</taxon>
        <taxon>Pseudonocardiales</taxon>
        <taxon>Pseudonocardiaceae</taxon>
    </lineage>
</organism>
<dbReference type="RefSeq" id="WP_184816712.1">
    <property type="nucleotide sequence ID" value="NZ_JACHJQ010000016.1"/>
</dbReference>
<proteinExistence type="predicted"/>
<name>A0A7W7VK64_9PSEU</name>
<dbReference type="InterPro" id="IPR014718">
    <property type="entry name" value="GH-type_carb-bd"/>
</dbReference>
<protein>
    <submittedName>
        <fullName evidence="1">Aldose 1-epimerase</fullName>
        <ecNumber evidence="1">5.1.3.3</ecNumber>
    </submittedName>
</protein>
<dbReference type="Proteomes" id="UP000520767">
    <property type="component" value="Unassembled WGS sequence"/>
</dbReference>
<dbReference type="PANTHER" id="PTHR10091:SF0">
    <property type="entry name" value="GALACTOSE MUTAROTASE"/>
    <property type="match status" value="1"/>
</dbReference>
<dbReference type="GO" id="GO:0006006">
    <property type="term" value="P:glucose metabolic process"/>
    <property type="evidence" value="ECO:0007669"/>
    <property type="project" value="TreeGrafter"/>
</dbReference>
<dbReference type="Gene3D" id="2.70.98.10">
    <property type="match status" value="1"/>
</dbReference>
<reference evidence="1 2" key="1">
    <citation type="submission" date="2020-08" db="EMBL/GenBank/DDBJ databases">
        <title>Genomic Encyclopedia of Type Strains, Phase III (KMG-III): the genomes of soil and plant-associated and newly described type strains.</title>
        <authorList>
            <person name="Whitman W."/>
        </authorList>
    </citation>
    <scope>NUCLEOTIDE SEQUENCE [LARGE SCALE GENOMIC DNA]</scope>
    <source>
        <strain evidence="1 2">CECT 8960</strain>
    </source>
</reference>
<dbReference type="GO" id="GO:0033499">
    <property type="term" value="P:galactose catabolic process via UDP-galactose, Leloir pathway"/>
    <property type="evidence" value="ECO:0007669"/>
    <property type="project" value="TreeGrafter"/>
</dbReference>
<comment type="caution">
    <text evidence="1">The sequence shown here is derived from an EMBL/GenBank/DDBJ whole genome shotgun (WGS) entry which is preliminary data.</text>
</comment>
<dbReference type="SUPFAM" id="SSF74650">
    <property type="entry name" value="Galactose mutarotase-like"/>
    <property type="match status" value="1"/>
</dbReference>
<dbReference type="AlphaFoldDB" id="A0A7W7VK64"/>
<dbReference type="GO" id="GO:0004034">
    <property type="term" value="F:aldose 1-epimerase activity"/>
    <property type="evidence" value="ECO:0007669"/>
    <property type="project" value="UniProtKB-EC"/>
</dbReference>
<dbReference type="InterPro" id="IPR011013">
    <property type="entry name" value="Gal_mutarotase_sf_dom"/>
</dbReference>
<evidence type="ECO:0000313" key="1">
    <source>
        <dbReference type="EMBL" id="MBB4912750.1"/>
    </source>
</evidence>
<dbReference type="InterPro" id="IPR037480">
    <property type="entry name" value="YihR-like"/>
</dbReference>
<keyword evidence="1" id="KW-0413">Isomerase</keyword>
<dbReference type="GO" id="GO:0030246">
    <property type="term" value="F:carbohydrate binding"/>
    <property type="evidence" value="ECO:0007669"/>
    <property type="project" value="InterPro"/>
</dbReference>
<sequence>MAPLASGKQFEIGSGDQHAVIVEVGGGIREYTHRNRPVLDPYPPDAMADGAHGAPLIPWPNRIGHGQYRFGDTDYQLALTEPEKNNAIHGLLLWRPWEVADHRADEVTVGAHIHPMQGYPFHLEVTVRYALSADGLTVTTTATNTGDTTAPYGCGQHPYLSPGTGHIDDAHLQLDAATRIVTDPERQLPTGTEPVDGTPYDFRRPRPVGDLAIDYPFTDLARDDQGRARVRLQGTDGATAELWVDHTYPIIELFTGDTLVPDRRRRGLGVEPMTCPPDAFRTGDRLRHLEPGDTATTTWGARLSG</sequence>
<dbReference type="PANTHER" id="PTHR10091">
    <property type="entry name" value="ALDOSE-1-EPIMERASE"/>
    <property type="match status" value="1"/>
</dbReference>
<evidence type="ECO:0000313" key="2">
    <source>
        <dbReference type="Proteomes" id="UP000520767"/>
    </source>
</evidence>
<keyword evidence="2" id="KW-1185">Reference proteome</keyword>